<feature type="region of interest" description="Disordered" evidence="1">
    <location>
        <begin position="96"/>
        <end position="115"/>
    </location>
</feature>
<proteinExistence type="predicted"/>
<protein>
    <submittedName>
        <fullName evidence="2">Uncharacterized protein</fullName>
    </submittedName>
</protein>
<dbReference type="RefSeq" id="WP_189248071.1">
    <property type="nucleotide sequence ID" value="NZ_BMQJ01000010.1"/>
</dbReference>
<reference evidence="3" key="1">
    <citation type="journal article" date="2019" name="Int. J. Syst. Evol. Microbiol.">
        <title>The Global Catalogue of Microorganisms (GCM) 10K type strain sequencing project: providing services to taxonomists for standard genome sequencing and annotation.</title>
        <authorList>
            <consortium name="The Broad Institute Genomics Platform"/>
            <consortium name="The Broad Institute Genome Sequencing Center for Infectious Disease"/>
            <person name="Wu L."/>
            <person name="Ma J."/>
        </authorList>
    </citation>
    <scope>NUCLEOTIDE SEQUENCE [LARGE SCALE GENOMIC DNA]</scope>
    <source>
        <strain evidence="3">JCM 3115</strain>
    </source>
</reference>
<feature type="compositionally biased region" description="Low complexity" evidence="1">
    <location>
        <begin position="106"/>
        <end position="115"/>
    </location>
</feature>
<keyword evidence="3" id="KW-1185">Reference proteome</keyword>
<accession>A0ABQ2QZX8</accession>
<evidence type="ECO:0000313" key="2">
    <source>
        <dbReference type="EMBL" id="GGQ06581.1"/>
    </source>
</evidence>
<gene>
    <name evidence="2" type="ORF">GCM10010140_40940</name>
</gene>
<evidence type="ECO:0000313" key="3">
    <source>
        <dbReference type="Proteomes" id="UP000611554"/>
    </source>
</evidence>
<dbReference type="EMBL" id="BMQJ01000010">
    <property type="protein sequence ID" value="GGQ06581.1"/>
    <property type="molecule type" value="Genomic_DNA"/>
</dbReference>
<evidence type="ECO:0000256" key="1">
    <source>
        <dbReference type="SAM" id="MobiDB-lite"/>
    </source>
</evidence>
<name>A0ABQ2QZX8_9ACTN</name>
<organism evidence="2 3">
    <name type="scientific">Streptosporangium pseudovulgare</name>
    <dbReference type="NCBI Taxonomy" id="35765"/>
    <lineage>
        <taxon>Bacteria</taxon>
        <taxon>Bacillati</taxon>
        <taxon>Actinomycetota</taxon>
        <taxon>Actinomycetes</taxon>
        <taxon>Streptosporangiales</taxon>
        <taxon>Streptosporangiaceae</taxon>
        <taxon>Streptosporangium</taxon>
    </lineage>
</organism>
<comment type="caution">
    <text evidence="2">The sequence shown here is derived from an EMBL/GenBank/DDBJ whole genome shotgun (WGS) entry which is preliminary data.</text>
</comment>
<sequence>MSGSEAGTLVDAVRRQLSHAGYIVEPAKLAIDGGVAVHHDPGRGVVVAWVSAADLSQLHGYRQVHGAVHLALQALLTQAGYTVTSDQRTGEVIVTGCPTPPHPETEGPAAEAATT</sequence>
<dbReference type="Proteomes" id="UP000611554">
    <property type="component" value="Unassembled WGS sequence"/>
</dbReference>